<dbReference type="PROSITE" id="PS51511">
    <property type="entry name" value="FIP_RBD"/>
    <property type="match status" value="1"/>
</dbReference>
<protein>
    <recommendedName>
        <fullName evidence="9">FIP-RBD domain-containing protein</fullName>
    </recommendedName>
</protein>
<dbReference type="InterPro" id="IPR051977">
    <property type="entry name" value="Rab11-interacting_regulator"/>
</dbReference>
<comment type="subcellular location">
    <subcellularLocation>
        <location evidence="2">Cleavage furrow</location>
    </subcellularLocation>
    <subcellularLocation>
        <location evidence="1">Midbody</location>
    </subcellularLocation>
    <subcellularLocation>
        <location evidence="3">Recycling endosome membrane</location>
        <topology evidence="3">Peripheral membrane protein</topology>
    </subcellularLocation>
</comment>
<evidence type="ECO:0000256" key="1">
    <source>
        <dbReference type="ARBA" id="ARBA00004214"/>
    </source>
</evidence>
<evidence type="ECO:0000256" key="5">
    <source>
        <dbReference type="ARBA" id="ARBA00022753"/>
    </source>
</evidence>
<dbReference type="PANTHER" id="PTHR15726">
    <property type="entry name" value="RAB11-FAMILY INTERACTING PROTEIN"/>
    <property type="match status" value="1"/>
</dbReference>
<feature type="region of interest" description="Disordered" evidence="8">
    <location>
        <begin position="112"/>
        <end position="141"/>
    </location>
</feature>
<dbReference type="EMBL" id="JAUCMV010000005">
    <property type="protein sequence ID" value="KAK0395354.1"/>
    <property type="molecule type" value="Genomic_DNA"/>
</dbReference>
<organism evidence="10 11">
    <name type="scientific">Steinernema hermaphroditum</name>
    <dbReference type="NCBI Taxonomy" id="289476"/>
    <lineage>
        <taxon>Eukaryota</taxon>
        <taxon>Metazoa</taxon>
        <taxon>Ecdysozoa</taxon>
        <taxon>Nematoda</taxon>
        <taxon>Chromadorea</taxon>
        <taxon>Rhabditida</taxon>
        <taxon>Tylenchina</taxon>
        <taxon>Panagrolaimomorpha</taxon>
        <taxon>Strongyloidoidea</taxon>
        <taxon>Steinernematidae</taxon>
        <taxon>Steinernema</taxon>
    </lineage>
</organism>
<dbReference type="GO" id="GO:0032456">
    <property type="term" value="P:endocytic recycling"/>
    <property type="evidence" value="ECO:0007669"/>
    <property type="project" value="TreeGrafter"/>
</dbReference>
<proteinExistence type="predicted"/>
<evidence type="ECO:0000313" key="10">
    <source>
        <dbReference type="EMBL" id="KAK0395354.1"/>
    </source>
</evidence>
<keyword evidence="6" id="KW-0175">Coiled coil</keyword>
<dbReference type="InterPro" id="IPR057316">
    <property type="entry name" value="Rab11-FIP3/4_dom"/>
</dbReference>
<dbReference type="GO" id="GO:0030139">
    <property type="term" value="C:endocytic vesicle"/>
    <property type="evidence" value="ECO:0007669"/>
    <property type="project" value="TreeGrafter"/>
</dbReference>
<evidence type="ECO:0000256" key="3">
    <source>
        <dbReference type="ARBA" id="ARBA00004654"/>
    </source>
</evidence>
<evidence type="ECO:0000256" key="2">
    <source>
        <dbReference type="ARBA" id="ARBA00004626"/>
    </source>
</evidence>
<dbReference type="SUPFAM" id="SSF144270">
    <property type="entry name" value="Eferin C-derminal domain-like"/>
    <property type="match status" value="1"/>
</dbReference>
<evidence type="ECO:0000313" key="11">
    <source>
        <dbReference type="Proteomes" id="UP001175271"/>
    </source>
</evidence>
<keyword evidence="7" id="KW-0472">Membrane</keyword>
<gene>
    <name evidence="10" type="ORF">QR680_001244</name>
</gene>
<evidence type="ECO:0000256" key="6">
    <source>
        <dbReference type="ARBA" id="ARBA00023054"/>
    </source>
</evidence>
<name>A0AA39GY81_9BILA</name>
<accession>A0AA39GY81</accession>
<dbReference type="GO" id="GO:0055038">
    <property type="term" value="C:recycling endosome membrane"/>
    <property type="evidence" value="ECO:0007669"/>
    <property type="project" value="UniProtKB-SubCell"/>
</dbReference>
<evidence type="ECO:0000256" key="4">
    <source>
        <dbReference type="ARBA" id="ARBA00022448"/>
    </source>
</evidence>
<evidence type="ECO:0000256" key="8">
    <source>
        <dbReference type="SAM" id="MobiDB-lite"/>
    </source>
</evidence>
<dbReference type="GO" id="GO:0032154">
    <property type="term" value="C:cleavage furrow"/>
    <property type="evidence" value="ECO:0007669"/>
    <property type="project" value="UniProtKB-SubCell"/>
</dbReference>
<dbReference type="AlphaFoldDB" id="A0AA39GY81"/>
<comment type="caution">
    <text evidence="10">The sequence shown here is derived from an EMBL/GenBank/DDBJ whole genome shotgun (WGS) entry which is preliminary data.</text>
</comment>
<dbReference type="Pfam" id="PF25450">
    <property type="entry name" value="Rab11-FIP3"/>
    <property type="match status" value="1"/>
</dbReference>
<sequence length="395" mass="45522">MAKYFESLGAGEVDHSPNGMRFSNSPSSASVASRLYSNGQRSSRRTSLGSEPELINLSDSEVYSEFNDISTQVSSLSHRMNAMEESQMLSSEERSRLRTENAVLTQRVHMLEEQQQSTEQQWREKLEEEKARKRNEQARMDRETDLKISNWQLKYEALETTSEMNKKERDRYYDELTQLQAKFSELKDELAFTQSSCNSLEEEKKALQREFDRFREDAHNDLENSSELVEELTRQTNELRQKSFPVPRQGSLADQIVMLEDEIERLRLENKSFREQNDELQAQLLHDSVEKGRCLLADGLPSLAEELNGKDSTELMNALKEQEVCNQKLRVYIDGILMRPGTPSSQRQRQAGGGSLPTTPPPTDASVASRLYAYLPRPTEWTFFKRNHPQQPPSP</sequence>
<evidence type="ECO:0000259" key="9">
    <source>
        <dbReference type="PROSITE" id="PS51511"/>
    </source>
</evidence>
<dbReference type="PANTHER" id="PTHR15726:SF7">
    <property type="entry name" value="NUCLEAR FALLOUT, ISOFORM J"/>
    <property type="match status" value="1"/>
</dbReference>
<dbReference type="GO" id="GO:0030496">
    <property type="term" value="C:midbody"/>
    <property type="evidence" value="ECO:0007669"/>
    <property type="project" value="UniProtKB-SubCell"/>
</dbReference>
<feature type="compositionally biased region" description="Low complexity" evidence="8">
    <location>
        <begin position="23"/>
        <end position="37"/>
    </location>
</feature>
<dbReference type="Gene3D" id="1.20.5.2440">
    <property type="match status" value="1"/>
</dbReference>
<dbReference type="Proteomes" id="UP001175271">
    <property type="component" value="Unassembled WGS sequence"/>
</dbReference>
<keyword evidence="11" id="KW-1185">Reference proteome</keyword>
<dbReference type="InterPro" id="IPR019018">
    <property type="entry name" value="Rab-bd_FIP-RBD"/>
</dbReference>
<feature type="domain" description="FIP-RBD" evidence="9">
    <location>
        <begin position="289"/>
        <end position="351"/>
    </location>
</feature>
<keyword evidence="5" id="KW-0967">Endosome</keyword>
<feature type="region of interest" description="Disordered" evidence="8">
    <location>
        <begin position="339"/>
        <end position="369"/>
    </location>
</feature>
<feature type="compositionally biased region" description="Basic and acidic residues" evidence="8">
    <location>
        <begin position="121"/>
        <end position="141"/>
    </location>
</feature>
<dbReference type="InterPro" id="IPR037245">
    <property type="entry name" value="FIP-RBD_C_sf"/>
</dbReference>
<reference evidence="10" key="1">
    <citation type="submission" date="2023-06" db="EMBL/GenBank/DDBJ databases">
        <title>Genomic analysis of the entomopathogenic nematode Steinernema hermaphroditum.</title>
        <authorList>
            <person name="Schwarz E.M."/>
            <person name="Heppert J.K."/>
            <person name="Baniya A."/>
            <person name="Schwartz H.T."/>
            <person name="Tan C.-H."/>
            <person name="Antoshechkin I."/>
            <person name="Sternberg P.W."/>
            <person name="Goodrich-Blair H."/>
            <person name="Dillman A.R."/>
        </authorList>
    </citation>
    <scope>NUCLEOTIDE SEQUENCE</scope>
    <source>
        <strain evidence="10">PS9179</strain>
        <tissue evidence="10">Whole animal</tissue>
    </source>
</reference>
<feature type="compositionally biased region" description="Polar residues" evidence="8">
    <location>
        <begin position="38"/>
        <end position="49"/>
    </location>
</feature>
<evidence type="ECO:0000256" key="7">
    <source>
        <dbReference type="ARBA" id="ARBA00023136"/>
    </source>
</evidence>
<keyword evidence="4" id="KW-0813">Transport</keyword>
<dbReference type="GO" id="GO:0032465">
    <property type="term" value="P:regulation of cytokinesis"/>
    <property type="evidence" value="ECO:0007669"/>
    <property type="project" value="TreeGrafter"/>
</dbReference>
<feature type="region of interest" description="Disordered" evidence="8">
    <location>
        <begin position="1"/>
        <end position="52"/>
    </location>
</feature>